<keyword evidence="1" id="KW-0677">Repeat</keyword>
<accession>A0A232LYN9</accession>
<name>A0A232LYN9_9EURO</name>
<dbReference type="PANTHER" id="PTHR46430">
    <property type="entry name" value="PROTEIN SKT5-RELATED"/>
    <property type="match status" value="1"/>
</dbReference>
<feature type="compositionally biased region" description="Polar residues" evidence="2">
    <location>
        <begin position="431"/>
        <end position="450"/>
    </location>
</feature>
<dbReference type="Proteomes" id="UP000243515">
    <property type="component" value="Unassembled WGS sequence"/>
</dbReference>
<dbReference type="SUPFAM" id="SSF81901">
    <property type="entry name" value="HCP-like"/>
    <property type="match status" value="2"/>
</dbReference>
<dbReference type="EMBL" id="NPHW01003609">
    <property type="protein sequence ID" value="OXV09285.1"/>
    <property type="molecule type" value="Genomic_DNA"/>
</dbReference>
<dbReference type="SMART" id="SM00671">
    <property type="entry name" value="SEL1"/>
    <property type="match status" value="7"/>
</dbReference>
<feature type="compositionally biased region" description="Polar residues" evidence="2">
    <location>
        <begin position="386"/>
        <end position="402"/>
    </location>
</feature>
<reference evidence="3 4" key="1">
    <citation type="journal article" date="2015" name="Environ. Microbiol.">
        <title>Metagenome sequence of Elaphomyces granulatus from sporocarp tissue reveals Ascomycota ectomycorrhizal fingerprints of genome expansion and a Proteobacteria-rich microbiome.</title>
        <authorList>
            <person name="Quandt C.A."/>
            <person name="Kohler A."/>
            <person name="Hesse C.N."/>
            <person name="Sharpton T.J."/>
            <person name="Martin F."/>
            <person name="Spatafora J.W."/>
        </authorList>
    </citation>
    <scope>NUCLEOTIDE SEQUENCE [LARGE SCALE GENOMIC DNA]</scope>
    <source>
        <strain evidence="3 4">OSC145934</strain>
    </source>
</reference>
<sequence>MAYYPQQASQKPLPRQHDQGRPVPASGLKGGKESYRDQSYQDYGYQSDRGVSGGDHATSQTYGLARSHTDQQLGSHDVPQGYRQHPQGYPPDGRRNQHAPSSRGHRGGDPRPSTGRVERPMNGLPQQPRLGPSRGPPPSSSTTVSWDNPYPNFDPNRQRGSADTGVQKHIVDLQLSDRSSQGQLPERPHTSNSSRSATSRPPHGRREARDPSGLGIGPNDHGRDMSLPRHREPHDASKPLPERPYVNTGGSQRMPPLKRSATTPNSPTAVRSQQPKPQYPWQTTYQEPVPPPASKYGSDPPPPRPSTASGSQQTRSTGNKNADSKSYHASSHHDRYTSDDILAEYFEPPENEGDDLDMPNFDAMPNSRKKSHRRGTSLDFHLAPESKQQAPTGPTSTRSDSQYAAYKPELDAQAPHPQPNQFENAGFQFGLPNNPSQGHQLRQNSSSSRVPPTRVHSDEQGGYGSQWPPQHHGGSMQAPQQPYHINQLAYSDNSQSGNNIPDQSQNPDAVPYHPTPFRPGLDQGPKPPPIRQYDNSNPSATPPPGGPQSGAPDRRVSSPVTTEEIQRLQKMANAKPADSKTHLVLAKTLVEAASVLADENGRVDVKTRNKNREKYIMDGYRIIKKLVHSGYAEAMFYLADCYGQGLLGLEADPKEAYLLYQSAAKQGHAESAYRTAVCCELGQEAGGGTKRDPSRAIEWYKRAATLGNIPAMYKMGIMLLKGLLGQPKNPREALFWLKRAAEGADEENPHALHELALLYESSENRDFIMPDEAYSKELLMQAAELGYKFSQFRIAAAYEYGSLGCPVDARQSIIWYTRAAAQGEHQSELALSGWYLTGAEGMVQQSDTEAYLWARKAATAGLAKAEYAMGYFSEVGIGVPSNLEDAKRWYWKAASQNFVKARERLEDLKKGGGRMQKTRVSRSAVNKQNEGDCVVM</sequence>
<comment type="caution">
    <text evidence="3">The sequence shown here is derived from an EMBL/GenBank/DDBJ whole genome shotgun (WGS) entry which is preliminary data.</text>
</comment>
<dbReference type="InterPro" id="IPR006597">
    <property type="entry name" value="Sel1-like"/>
</dbReference>
<feature type="compositionally biased region" description="Polar residues" evidence="2">
    <location>
        <begin position="306"/>
        <end position="321"/>
    </location>
</feature>
<feature type="compositionally biased region" description="Polar residues" evidence="2">
    <location>
        <begin position="190"/>
        <end position="199"/>
    </location>
</feature>
<feature type="compositionally biased region" description="Basic and acidic residues" evidence="2">
    <location>
        <begin position="322"/>
        <end position="338"/>
    </location>
</feature>
<feature type="compositionally biased region" description="Polar residues" evidence="2">
    <location>
        <begin position="1"/>
        <end position="10"/>
    </location>
</feature>
<evidence type="ECO:0000313" key="4">
    <source>
        <dbReference type="Proteomes" id="UP000243515"/>
    </source>
</evidence>
<gene>
    <name evidence="3" type="ORF">Egran_02952</name>
</gene>
<feature type="compositionally biased region" description="Polar residues" evidence="2">
    <location>
        <begin position="260"/>
        <end position="286"/>
    </location>
</feature>
<dbReference type="Gene3D" id="1.25.40.10">
    <property type="entry name" value="Tetratricopeptide repeat domain"/>
    <property type="match status" value="2"/>
</dbReference>
<dbReference type="Pfam" id="PF08238">
    <property type="entry name" value="Sel1"/>
    <property type="match status" value="7"/>
</dbReference>
<dbReference type="OrthoDB" id="272077at2759"/>
<feature type="compositionally biased region" description="Basic and acidic residues" evidence="2">
    <location>
        <begin position="220"/>
        <end position="241"/>
    </location>
</feature>
<evidence type="ECO:0000313" key="3">
    <source>
        <dbReference type="EMBL" id="OXV09285.1"/>
    </source>
</evidence>
<proteinExistence type="predicted"/>
<feature type="region of interest" description="Disordered" evidence="2">
    <location>
        <begin position="910"/>
        <end position="936"/>
    </location>
</feature>
<keyword evidence="4" id="KW-1185">Reference proteome</keyword>
<feature type="compositionally biased region" description="Polar residues" evidence="2">
    <location>
        <begin position="477"/>
        <end position="507"/>
    </location>
</feature>
<dbReference type="InterPro" id="IPR011990">
    <property type="entry name" value="TPR-like_helical_dom_sf"/>
</dbReference>
<feature type="compositionally biased region" description="Acidic residues" evidence="2">
    <location>
        <begin position="347"/>
        <end position="357"/>
    </location>
</feature>
<dbReference type="AlphaFoldDB" id="A0A232LYN9"/>
<organism evidence="3 4">
    <name type="scientific">Elaphomyces granulatus</name>
    <dbReference type="NCBI Taxonomy" id="519963"/>
    <lineage>
        <taxon>Eukaryota</taxon>
        <taxon>Fungi</taxon>
        <taxon>Dikarya</taxon>
        <taxon>Ascomycota</taxon>
        <taxon>Pezizomycotina</taxon>
        <taxon>Eurotiomycetes</taxon>
        <taxon>Eurotiomycetidae</taxon>
        <taxon>Eurotiales</taxon>
        <taxon>Elaphomycetaceae</taxon>
        <taxon>Elaphomyces</taxon>
    </lineage>
</organism>
<evidence type="ECO:0000256" key="2">
    <source>
        <dbReference type="SAM" id="MobiDB-lite"/>
    </source>
</evidence>
<feature type="compositionally biased region" description="Pro residues" evidence="2">
    <location>
        <begin position="288"/>
        <end position="305"/>
    </location>
</feature>
<dbReference type="InterPro" id="IPR051726">
    <property type="entry name" value="Chitin_Synth_Reg"/>
</dbReference>
<dbReference type="PANTHER" id="PTHR46430:SF3">
    <property type="entry name" value="ACTIVATOR OF C KINASE PROTEIN 1"/>
    <property type="match status" value="1"/>
</dbReference>
<evidence type="ECO:0000256" key="1">
    <source>
        <dbReference type="ARBA" id="ARBA00022737"/>
    </source>
</evidence>
<feature type="region of interest" description="Disordered" evidence="2">
    <location>
        <begin position="1"/>
        <end position="564"/>
    </location>
</feature>
<protein>
    <submittedName>
        <fullName evidence="3">Uncharacterized protein</fullName>
    </submittedName>
</protein>